<evidence type="ECO:0000313" key="2">
    <source>
        <dbReference type="Proteomes" id="UP000290848"/>
    </source>
</evidence>
<dbReference type="Proteomes" id="UP000290848">
    <property type="component" value="Unassembled WGS sequence"/>
</dbReference>
<reference evidence="1 2" key="1">
    <citation type="submission" date="2018-12" db="EMBL/GenBank/DDBJ databases">
        <title>The Draft Genome Sequence of the Soil Bacterium Pedobacter tournemirensis R1.</title>
        <authorList>
            <person name="He J."/>
        </authorList>
    </citation>
    <scope>NUCLEOTIDE SEQUENCE [LARGE SCALE GENOMIC DNA]</scope>
    <source>
        <strain evidence="1 2">R1</strain>
    </source>
</reference>
<dbReference type="Pfam" id="PF02810">
    <property type="entry name" value="SEC-C"/>
    <property type="match status" value="1"/>
</dbReference>
<dbReference type="AlphaFoldDB" id="A0A4Q0MAR6"/>
<dbReference type="InterPro" id="IPR004027">
    <property type="entry name" value="SEC_C_motif"/>
</dbReference>
<evidence type="ECO:0000313" key="1">
    <source>
        <dbReference type="EMBL" id="RXF70093.1"/>
    </source>
</evidence>
<proteinExistence type="predicted"/>
<comment type="caution">
    <text evidence="1">The sequence shown here is derived from an EMBL/GenBank/DDBJ whole genome shotgun (WGS) entry which is preliminary data.</text>
</comment>
<name>A0A4Q0MAR6_9SPHI</name>
<dbReference type="SUPFAM" id="SSF103642">
    <property type="entry name" value="Sec-C motif"/>
    <property type="match status" value="1"/>
</dbReference>
<protein>
    <recommendedName>
        <fullName evidence="3">SEC-C domain-containing protein</fullName>
    </recommendedName>
</protein>
<dbReference type="EMBL" id="RXOC01000005">
    <property type="protein sequence ID" value="RXF70093.1"/>
    <property type="molecule type" value="Genomic_DNA"/>
</dbReference>
<accession>A0A4Q0MAR6</accession>
<gene>
    <name evidence="1" type="ORF">EKH83_09410</name>
</gene>
<sequence length="411" mass="46903">MTTLLFDDFLYRWYEQDGVWYYGSASGSGHVPFSYEERSHLLSRFLNALLTHDQIYIRIAQLEELISLLGIAATLFLLKADTLVVIDDGGTFAGFMPNGDDNLLMNFSSVTALQFDALLGRLQKEHIGFTQRNLLKSLIYQADGKKLEADGALLQQQVSWEDSSDLRNGNLTNLLEFGQSYGNIIVKDDDIVPLLRLNQANKSLIYQHEFKITTLSTEETTQQIIAAKLGAYLGGRRTDPIELFEDILHKKQLPDLSGLYQQGRLTMIDILKLRDNYDGRKFRQWLESEDYDQQRIYQQLLKSRKSLSPSAWQSLIRWIIPTVVGILQTPAGVAVSAVDNFLVSYLMKDWHPNLFLDGLLTKKLDDIAARQKMQIAHKQQLKIWDRRIGRNDPCPCHSGLKFKHCCGKGLN</sequence>
<evidence type="ECO:0008006" key="3">
    <source>
        <dbReference type="Google" id="ProtNLM"/>
    </source>
</evidence>
<dbReference type="Gene3D" id="3.10.450.50">
    <property type="match status" value="1"/>
</dbReference>
<organism evidence="1 2">
    <name type="scientific">Arcticibacter tournemirensis</name>
    <dbReference type="NCBI Taxonomy" id="699437"/>
    <lineage>
        <taxon>Bacteria</taxon>
        <taxon>Pseudomonadati</taxon>
        <taxon>Bacteroidota</taxon>
        <taxon>Sphingobacteriia</taxon>
        <taxon>Sphingobacteriales</taxon>
        <taxon>Sphingobacteriaceae</taxon>
        <taxon>Arcticibacter</taxon>
    </lineage>
</organism>
<dbReference type="RefSeq" id="WP_128769166.1">
    <property type="nucleotide sequence ID" value="NZ_RXOC01000005.1"/>
</dbReference>